<evidence type="ECO:0000313" key="2">
    <source>
        <dbReference type="EMBL" id="JAU19645.1"/>
    </source>
</evidence>
<dbReference type="EMBL" id="GEVI01012675">
    <property type="protein sequence ID" value="JAU19645.1"/>
    <property type="molecule type" value="Transcribed_RNA"/>
</dbReference>
<sequence>MAEDSGKLASEGTRPALADVSNLSRKRGISSILGDLLRKSEDGSGKIVAHEGSREKFSKRLCVVVDDLVKENATPIDTNEEGSCSDFNNSCGDSDDKESEESRDATVEISSGDGEPVKEIYFEPGDKDGARECNVAANAIQSDVSTGKGLALSVLSSDLESHNLRSFEMSRCSNVNKQEEHVNQNMGDDLLKSCSCSFCLKAAYIWSDLHYQDIKGRLSALKKSQKIASSLIQRNVKERPTDFHDSVNSVISAKLESNLMGQWRSLFLSMGDILAHESNHLQNSFLTMKELREDCKIDLERAMKTTQPNT</sequence>
<feature type="region of interest" description="Disordered" evidence="1">
    <location>
        <begin position="1"/>
        <end position="21"/>
    </location>
</feature>
<gene>
    <name evidence="2" type="ORF">GA_TR15310_c0_g1_i1_g.46973</name>
</gene>
<name>A0A1J3DPG7_NOCCA</name>
<proteinExistence type="predicted"/>
<protein>
    <submittedName>
        <fullName evidence="2">Uncharacterized protein</fullName>
    </submittedName>
</protein>
<feature type="compositionally biased region" description="Polar residues" evidence="1">
    <location>
        <begin position="75"/>
        <end position="92"/>
    </location>
</feature>
<dbReference type="PANTHER" id="PTHR33924">
    <property type="entry name" value="CATION-TRANSPORTING ATPASE"/>
    <property type="match status" value="1"/>
</dbReference>
<reference evidence="2" key="1">
    <citation type="submission" date="2016-07" db="EMBL/GenBank/DDBJ databases">
        <title>De novo transcriptome assembly of four accessions of the metal hyperaccumulator plant Noccaea caerulescens.</title>
        <authorList>
            <person name="Blande D."/>
            <person name="Halimaa P."/>
            <person name="Tervahauta A.I."/>
            <person name="Aarts M.G."/>
            <person name="Karenlampi S.O."/>
        </authorList>
    </citation>
    <scope>NUCLEOTIDE SEQUENCE</scope>
</reference>
<dbReference type="AlphaFoldDB" id="A0A1J3DPG7"/>
<accession>A0A1J3DPG7</accession>
<feature type="region of interest" description="Disordered" evidence="1">
    <location>
        <begin position="74"/>
        <end position="110"/>
    </location>
</feature>
<evidence type="ECO:0000256" key="1">
    <source>
        <dbReference type="SAM" id="MobiDB-lite"/>
    </source>
</evidence>
<organism evidence="2">
    <name type="scientific">Noccaea caerulescens</name>
    <name type="common">Alpine penny-cress</name>
    <name type="synonym">Thlaspi caerulescens</name>
    <dbReference type="NCBI Taxonomy" id="107243"/>
    <lineage>
        <taxon>Eukaryota</taxon>
        <taxon>Viridiplantae</taxon>
        <taxon>Streptophyta</taxon>
        <taxon>Embryophyta</taxon>
        <taxon>Tracheophyta</taxon>
        <taxon>Spermatophyta</taxon>
        <taxon>Magnoliopsida</taxon>
        <taxon>eudicotyledons</taxon>
        <taxon>Gunneridae</taxon>
        <taxon>Pentapetalae</taxon>
        <taxon>rosids</taxon>
        <taxon>malvids</taxon>
        <taxon>Brassicales</taxon>
        <taxon>Brassicaceae</taxon>
        <taxon>Coluteocarpeae</taxon>
        <taxon>Noccaea</taxon>
    </lineage>
</organism>
<dbReference type="PANTHER" id="PTHR33924:SF1">
    <property type="entry name" value="DNA-DIRECTED RNA POLYMERASE SUBUNIT BETA"/>
    <property type="match status" value="1"/>
</dbReference>